<dbReference type="UniPathway" id="UPA00223">
    <property type="reaction ID" value="UER01007"/>
</dbReference>
<evidence type="ECO:0000256" key="1">
    <source>
        <dbReference type="ARBA" id="ARBA00009084"/>
    </source>
</evidence>
<dbReference type="InterPro" id="IPR005677">
    <property type="entry name" value="Fum_hydII"/>
</dbReference>
<dbReference type="FunFam" id="1.10.275.10:FF:000001">
    <property type="entry name" value="Fumarate hydratase, mitochondrial"/>
    <property type="match status" value="1"/>
</dbReference>
<dbReference type="GO" id="GO:0006108">
    <property type="term" value="P:malate metabolic process"/>
    <property type="evidence" value="ECO:0007669"/>
    <property type="project" value="TreeGrafter"/>
</dbReference>
<evidence type="ECO:0000313" key="8">
    <source>
        <dbReference type="Proteomes" id="UP000728185"/>
    </source>
</evidence>
<keyword evidence="8" id="KW-1185">Reference proteome</keyword>
<dbReference type="InterPro" id="IPR000362">
    <property type="entry name" value="Fumarate_lyase_fam"/>
</dbReference>
<proteinExistence type="inferred from homology"/>
<dbReference type="FunFam" id="1.10.40.30:FF:000002">
    <property type="entry name" value="Fumarate hydratase class II"/>
    <property type="match status" value="1"/>
</dbReference>
<dbReference type="Gene3D" id="1.20.200.10">
    <property type="entry name" value="Fumarase/aspartase (Central domain)"/>
    <property type="match status" value="1"/>
</dbReference>
<dbReference type="PRINTS" id="PR00145">
    <property type="entry name" value="ARGSUCLYASE"/>
</dbReference>
<evidence type="ECO:0000256" key="3">
    <source>
        <dbReference type="ARBA" id="ARBA00023239"/>
    </source>
</evidence>
<dbReference type="FunFam" id="1.20.200.10:FF:000001">
    <property type="entry name" value="Fumarate hydratase, mitochondrial"/>
    <property type="match status" value="1"/>
</dbReference>
<feature type="region of interest" description="Disordered" evidence="4">
    <location>
        <begin position="479"/>
        <end position="499"/>
    </location>
</feature>
<dbReference type="InterPro" id="IPR024083">
    <property type="entry name" value="Fumarase/histidase_N"/>
</dbReference>
<dbReference type="Gene3D" id="1.10.275.10">
    <property type="entry name" value="Fumarase/aspartase (N-terminal domain)"/>
    <property type="match status" value="1"/>
</dbReference>
<gene>
    <name evidence="7" type="ORF">FBUS_05632</name>
</gene>
<name>A0A8E0S1B9_9TREM</name>
<dbReference type="Proteomes" id="UP000728185">
    <property type="component" value="Unassembled WGS sequence"/>
</dbReference>
<dbReference type="PANTHER" id="PTHR11444:SF1">
    <property type="entry name" value="FUMARATE HYDRATASE, MITOCHONDRIAL"/>
    <property type="match status" value="1"/>
</dbReference>
<evidence type="ECO:0000259" key="6">
    <source>
        <dbReference type="Pfam" id="PF10415"/>
    </source>
</evidence>
<feature type="compositionally biased region" description="Basic and acidic residues" evidence="4">
    <location>
        <begin position="485"/>
        <end position="499"/>
    </location>
</feature>
<evidence type="ECO:0000259" key="5">
    <source>
        <dbReference type="Pfam" id="PF00206"/>
    </source>
</evidence>
<dbReference type="SUPFAM" id="SSF48557">
    <property type="entry name" value="L-aspartase-like"/>
    <property type="match status" value="1"/>
</dbReference>
<dbReference type="InterPro" id="IPR022761">
    <property type="entry name" value="Fumarate_lyase_N"/>
</dbReference>
<feature type="domain" description="Fumarate lyase N-terminal" evidence="5">
    <location>
        <begin position="18"/>
        <end position="361"/>
    </location>
</feature>
<dbReference type="EMBL" id="LUCM01002087">
    <property type="protein sequence ID" value="KAA0197905.1"/>
    <property type="molecule type" value="Genomic_DNA"/>
</dbReference>
<keyword evidence="3" id="KW-0456">Lyase</keyword>
<organism evidence="7 8">
    <name type="scientific">Fasciolopsis buskii</name>
    <dbReference type="NCBI Taxonomy" id="27845"/>
    <lineage>
        <taxon>Eukaryota</taxon>
        <taxon>Metazoa</taxon>
        <taxon>Spiralia</taxon>
        <taxon>Lophotrochozoa</taxon>
        <taxon>Platyhelminthes</taxon>
        <taxon>Trematoda</taxon>
        <taxon>Digenea</taxon>
        <taxon>Plagiorchiida</taxon>
        <taxon>Echinostomata</taxon>
        <taxon>Echinostomatoidea</taxon>
        <taxon>Fasciolidae</taxon>
        <taxon>Fasciolopsis</taxon>
    </lineage>
</organism>
<dbReference type="GO" id="GO:0006106">
    <property type="term" value="P:fumarate metabolic process"/>
    <property type="evidence" value="ECO:0007669"/>
    <property type="project" value="InterPro"/>
</dbReference>
<sequence length="499" mass="55174">MPTASEAKMRIVKDSLGSLKIEDDCYFGAQTERARRNFHVSLPRDRMPIPLIYTLALIKEAAAIRNCQFGKISSRKCAAIIQACREIREHNFDDQFPLSVWQTGSGTQTNMNVNEVIAGRATEIIFGSKDNTEDDVHPNDDVNCGQSSNDIFPTAMNVCVAVETATNVIPGLEFLRDELQKKSQSFMNAIKIGRTHLQDAVPMTVGQELSAFVDQINCSIASIKHSLKSVCKLAVGGTAVGTGLNCSRGFDFALCEQINELLKERFLKEKFTVELCFLPAENKFAALASHDALLQLSGSFNCVATVLLKLASDFALLSSGPDCGLGEYLLPSNEPGSSIMPGKINPTQCESMNMVSLQLMGNHFTVTMAASQGQLQLNVYKPLIVHNMLHSCQLISDSVRNFTEHCVRGLQINHNQLERNVQHSLMLVTALNPRIGYDKSAEIAKYAREKRITLREAVLQTNVITAEEFDHLVRPEQMAFPMKRPPKDENGLSDSQHKP</sequence>
<evidence type="ECO:0000313" key="7">
    <source>
        <dbReference type="EMBL" id="KAA0197905.1"/>
    </source>
</evidence>
<protein>
    <recommendedName>
        <fullName evidence="2">fumarate hydratase</fullName>
        <ecNumber evidence="2">4.2.1.2</ecNumber>
    </recommendedName>
</protein>
<dbReference type="Gene3D" id="1.10.40.30">
    <property type="entry name" value="Fumarase/aspartase (C-terminal domain)"/>
    <property type="match status" value="1"/>
</dbReference>
<evidence type="ECO:0000256" key="4">
    <source>
        <dbReference type="SAM" id="MobiDB-lite"/>
    </source>
</evidence>
<evidence type="ECO:0000256" key="2">
    <source>
        <dbReference type="ARBA" id="ARBA00012921"/>
    </source>
</evidence>
<dbReference type="AlphaFoldDB" id="A0A8E0S1B9"/>
<dbReference type="InterPro" id="IPR018951">
    <property type="entry name" value="Fumarase_C_C"/>
</dbReference>
<comment type="similarity">
    <text evidence="1">Belongs to the class-II fumarase/aspartase family. Fumarase subfamily.</text>
</comment>
<feature type="domain" description="Fumarase C C-terminal" evidence="6">
    <location>
        <begin position="427"/>
        <end position="479"/>
    </location>
</feature>
<dbReference type="CDD" id="cd01362">
    <property type="entry name" value="Fumarase_classII"/>
    <property type="match status" value="1"/>
</dbReference>
<dbReference type="PROSITE" id="PS00163">
    <property type="entry name" value="FUMARATE_LYASES"/>
    <property type="match status" value="1"/>
</dbReference>
<comment type="caution">
    <text evidence="7">The sequence shown here is derived from an EMBL/GenBank/DDBJ whole genome shotgun (WGS) entry which is preliminary data.</text>
</comment>
<dbReference type="EC" id="4.2.1.2" evidence="2"/>
<dbReference type="InterPro" id="IPR008948">
    <property type="entry name" value="L-Aspartase-like"/>
</dbReference>
<dbReference type="HAMAP" id="MF_00743">
    <property type="entry name" value="FumaraseC"/>
    <property type="match status" value="1"/>
</dbReference>
<dbReference type="GO" id="GO:0004333">
    <property type="term" value="F:fumarate hydratase activity"/>
    <property type="evidence" value="ECO:0007669"/>
    <property type="project" value="UniProtKB-EC"/>
</dbReference>
<accession>A0A8E0S1B9</accession>
<dbReference type="InterPro" id="IPR020557">
    <property type="entry name" value="Fumarate_lyase_CS"/>
</dbReference>
<dbReference type="GO" id="GO:0006099">
    <property type="term" value="P:tricarboxylic acid cycle"/>
    <property type="evidence" value="ECO:0007669"/>
    <property type="project" value="UniProtKB-UniPathway"/>
</dbReference>
<dbReference type="Pfam" id="PF00206">
    <property type="entry name" value="Lyase_1"/>
    <property type="match status" value="1"/>
</dbReference>
<dbReference type="OrthoDB" id="1738025at2759"/>
<reference evidence="7" key="1">
    <citation type="submission" date="2019-05" db="EMBL/GenBank/DDBJ databases">
        <title>Annotation for the trematode Fasciolopsis buski.</title>
        <authorList>
            <person name="Choi Y.-J."/>
        </authorList>
    </citation>
    <scope>NUCLEOTIDE SEQUENCE</scope>
    <source>
        <strain evidence="7">HT</strain>
        <tissue evidence="7">Whole worm</tissue>
    </source>
</reference>
<dbReference type="PRINTS" id="PR00149">
    <property type="entry name" value="FUMRATELYASE"/>
</dbReference>
<dbReference type="Pfam" id="PF10415">
    <property type="entry name" value="FumaraseC_C"/>
    <property type="match status" value="1"/>
</dbReference>
<dbReference type="PANTHER" id="PTHR11444">
    <property type="entry name" value="ASPARTATEAMMONIA/ARGININOSUCCINATE/ADENYLOSUCCINATE LYASE"/>
    <property type="match status" value="1"/>
</dbReference>